<keyword evidence="6" id="KW-1185">Reference proteome</keyword>
<dbReference type="PROSITE" id="PS50887">
    <property type="entry name" value="GGDEF"/>
    <property type="match status" value="1"/>
</dbReference>
<dbReference type="InterPro" id="IPR000160">
    <property type="entry name" value="GGDEF_dom"/>
</dbReference>
<dbReference type="GO" id="GO:0043709">
    <property type="term" value="P:cell adhesion involved in single-species biofilm formation"/>
    <property type="evidence" value="ECO:0007669"/>
    <property type="project" value="TreeGrafter"/>
</dbReference>
<evidence type="ECO:0000256" key="1">
    <source>
        <dbReference type="ARBA" id="ARBA00001946"/>
    </source>
</evidence>
<dbReference type="GO" id="GO:0052621">
    <property type="term" value="F:diguanylate cyclase activity"/>
    <property type="evidence" value="ECO:0007669"/>
    <property type="project" value="UniProtKB-EC"/>
</dbReference>
<dbReference type="GO" id="GO:0005886">
    <property type="term" value="C:plasma membrane"/>
    <property type="evidence" value="ECO:0007669"/>
    <property type="project" value="TreeGrafter"/>
</dbReference>
<sequence length="263" mass="29542">MSPRRQDDSFEQLVEALLADEQYQGHPLREALALLWQHTREQLVRLERVTHISDRYQNVAQEQARSMAERYHRQLRQIEKITRISDRYQGMLQDLNNALKEASTHDALTGLPNRRLLTECMKQEDGRGGDYALAVIDADRFKRVNDDHGHETGDRVLVALARTLKEGLREGDMCGRWGGEEFLALLPGIDAAVAAGVAERLLAGVRRLRVAVDGVELPITVSIGLARRRDGEGYHETLLRADAALLEAKRAGRDRCYVAGDGA</sequence>
<evidence type="ECO:0000313" key="5">
    <source>
        <dbReference type="EMBL" id="SMF94799.1"/>
    </source>
</evidence>
<comment type="cofactor">
    <cofactor evidence="1">
        <name>Mg(2+)</name>
        <dbReference type="ChEBI" id="CHEBI:18420"/>
    </cofactor>
</comment>
<dbReference type="NCBIfam" id="NF038266">
    <property type="entry name" value="diguan_SiaD"/>
    <property type="match status" value="1"/>
</dbReference>
<feature type="domain" description="GGDEF" evidence="4">
    <location>
        <begin position="129"/>
        <end position="261"/>
    </location>
</feature>
<dbReference type="AlphaFoldDB" id="A0A1Y6CVW2"/>
<dbReference type="RefSeq" id="WP_085212491.1">
    <property type="nucleotide sequence ID" value="NZ_FXAM01000001.1"/>
</dbReference>
<dbReference type="InterPro" id="IPR043128">
    <property type="entry name" value="Rev_trsase/Diguanyl_cyclase"/>
</dbReference>
<dbReference type="PANTHER" id="PTHR45138:SF9">
    <property type="entry name" value="DIGUANYLATE CYCLASE DGCM-RELATED"/>
    <property type="match status" value="1"/>
</dbReference>
<dbReference type="SUPFAM" id="SSF55073">
    <property type="entry name" value="Nucleotide cyclase"/>
    <property type="match status" value="1"/>
</dbReference>
<dbReference type="InterPro" id="IPR050469">
    <property type="entry name" value="Diguanylate_Cyclase"/>
</dbReference>
<dbReference type="NCBIfam" id="TIGR00254">
    <property type="entry name" value="GGDEF"/>
    <property type="match status" value="1"/>
</dbReference>
<dbReference type="Gene3D" id="3.30.70.270">
    <property type="match status" value="1"/>
</dbReference>
<dbReference type="SMART" id="SM00267">
    <property type="entry name" value="GGDEF"/>
    <property type="match status" value="1"/>
</dbReference>
<accession>A0A1Y6CVW2</accession>
<dbReference type="EMBL" id="FXAM01000001">
    <property type="protein sequence ID" value="SMF94799.1"/>
    <property type="molecule type" value="Genomic_DNA"/>
</dbReference>
<evidence type="ECO:0000259" key="4">
    <source>
        <dbReference type="PROSITE" id="PS50887"/>
    </source>
</evidence>
<dbReference type="PANTHER" id="PTHR45138">
    <property type="entry name" value="REGULATORY COMPONENTS OF SENSORY TRANSDUCTION SYSTEM"/>
    <property type="match status" value="1"/>
</dbReference>
<dbReference type="Proteomes" id="UP000192923">
    <property type="component" value="Unassembled WGS sequence"/>
</dbReference>
<dbReference type="CDD" id="cd01949">
    <property type="entry name" value="GGDEF"/>
    <property type="match status" value="1"/>
</dbReference>
<dbReference type="STRING" id="1760988.SAMN02949497_2134"/>
<gene>
    <name evidence="5" type="ORF">SAMN02949497_2134</name>
</gene>
<comment type="catalytic activity">
    <reaction evidence="3">
        <text>2 GTP = 3',3'-c-di-GMP + 2 diphosphate</text>
        <dbReference type="Rhea" id="RHEA:24898"/>
        <dbReference type="ChEBI" id="CHEBI:33019"/>
        <dbReference type="ChEBI" id="CHEBI:37565"/>
        <dbReference type="ChEBI" id="CHEBI:58805"/>
        <dbReference type="EC" id="2.7.7.65"/>
    </reaction>
</comment>
<dbReference type="Pfam" id="PF00990">
    <property type="entry name" value="GGDEF"/>
    <property type="match status" value="1"/>
</dbReference>
<dbReference type="OrthoDB" id="9812260at2"/>
<dbReference type="FunFam" id="3.30.70.270:FF:000001">
    <property type="entry name" value="Diguanylate cyclase domain protein"/>
    <property type="match status" value="1"/>
</dbReference>
<proteinExistence type="predicted"/>
<evidence type="ECO:0000313" key="6">
    <source>
        <dbReference type="Proteomes" id="UP000192923"/>
    </source>
</evidence>
<evidence type="ECO:0000256" key="3">
    <source>
        <dbReference type="ARBA" id="ARBA00034247"/>
    </source>
</evidence>
<organism evidence="5 6">
    <name type="scientific">Methylomagnum ishizawai</name>
    <dbReference type="NCBI Taxonomy" id="1760988"/>
    <lineage>
        <taxon>Bacteria</taxon>
        <taxon>Pseudomonadati</taxon>
        <taxon>Pseudomonadota</taxon>
        <taxon>Gammaproteobacteria</taxon>
        <taxon>Methylococcales</taxon>
        <taxon>Methylococcaceae</taxon>
        <taxon>Methylomagnum</taxon>
    </lineage>
</organism>
<name>A0A1Y6CVW2_9GAMM</name>
<dbReference type="EC" id="2.7.7.65" evidence="2"/>
<reference evidence="5 6" key="1">
    <citation type="submission" date="2016-12" db="EMBL/GenBank/DDBJ databases">
        <authorList>
            <person name="Song W.-J."/>
            <person name="Kurnit D.M."/>
        </authorList>
    </citation>
    <scope>NUCLEOTIDE SEQUENCE [LARGE SCALE GENOMIC DNA]</scope>
    <source>
        <strain evidence="5 6">175</strain>
    </source>
</reference>
<evidence type="ECO:0000256" key="2">
    <source>
        <dbReference type="ARBA" id="ARBA00012528"/>
    </source>
</evidence>
<dbReference type="GO" id="GO:1902201">
    <property type="term" value="P:negative regulation of bacterial-type flagellum-dependent cell motility"/>
    <property type="evidence" value="ECO:0007669"/>
    <property type="project" value="TreeGrafter"/>
</dbReference>
<protein>
    <recommendedName>
        <fullName evidence="2">diguanylate cyclase</fullName>
        <ecNumber evidence="2">2.7.7.65</ecNumber>
    </recommendedName>
</protein>
<dbReference type="InterPro" id="IPR029787">
    <property type="entry name" value="Nucleotide_cyclase"/>
</dbReference>